<evidence type="ECO:0000313" key="14">
    <source>
        <dbReference type="EMBL" id="SMD30711.1"/>
    </source>
</evidence>
<dbReference type="PaxDb" id="263820-PTO0403"/>
<dbReference type="EMBL" id="AE017261">
    <property type="protein sequence ID" value="AAT42988.1"/>
    <property type="molecule type" value="Genomic_DNA"/>
</dbReference>
<protein>
    <recommendedName>
        <fullName evidence="2">thioredoxin-dependent peroxiredoxin</fullName>
        <ecNumber evidence="2">1.11.1.24</ecNumber>
    </recommendedName>
    <alternativeName>
        <fullName evidence="8">Thioredoxin peroxidase</fullName>
    </alternativeName>
</protein>
<evidence type="ECO:0000256" key="11">
    <source>
        <dbReference type="PIRSR" id="PIRSR000239-1"/>
    </source>
</evidence>
<gene>
    <name evidence="13" type="ordered locus">PTO0403</name>
    <name evidence="14" type="ORF">SAMN02745355_0605</name>
</gene>
<dbReference type="PANTHER" id="PTHR42801">
    <property type="entry name" value="THIOREDOXIN-DEPENDENT PEROXIDE REDUCTASE"/>
    <property type="match status" value="1"/>
</dbReference>
<dbReference type="PeroxiBase" id="4348">
    <property type="entry name" value="PItoBCP01"/>
</dbReference>
<evidence type="ECO:0000313" key="13">
    <source>
        <dbReference type="EMBL" id="AAT42988.1"/>
    </source>
</evidence>
<dbReference type="RefSeq" id="WP_011177204.1">
    <property type="nucleotide sequence ID" value="NC_005877.1"/>
</dbReference>
<accession>Q6L214</accession>
<dbReference type="HOGENOM" id="CLU_042529_14_2_2"/>
<dbReference type="Pfam" id="PF00578">
    <property type="entry name" value="AhpC-TSA"/>
    <property type="match status" value="1"/>
</dbReference>
<dbReference type="GO" id="GO:0034599">
    <property type="term" value="P:cellular response to oxidative stress"/>
    <property type="evidence" value="ECO:0007669"/>
    <property type="project" value="TreeGrafter"/>
</dbReference>
<dbReference type="GO" id="GO:0008379">
    <property type="term" value="F:thioredoxin peroxidase activity"/>
    <property type="evidence" value="ECO:0007669"/>
    <property type="project" value="TreeGrafter"/>
</dbReference>
<dbReference type="Proteomes" id="UP000192315">
    <property type="component" value="Unassembled WGS sequence"/>
</dbReference>
<dbReference type="EC" id="1.11.1.24" evidence="2"/>
<dbReference type="PROSITE" id="PS51352">
    <property type="entry name" value="THIOREDOXIN_2"/>
    <property type="match status" value="1"/>
</dbReference>
<evidence type="ECO:0000256" key="1">
    <source>
        <dbReference type="ARBA" id="ARBA00011245"/>
    </source>
</evidence>
<evidence type="ECO:0000256" key="2">
    <source>
        <dbReference type="ARBA" id="ARBA00013017"/>
    </source>
</evidence>
<dbReference type="Proteomes" id="UP000000438">
    <property type="component" value="Chromosome"/>
</dbReference>
<dbReference type="KEGG" id="pto:PTO0403"/>
<keyword evidence="3" id="KW-0575">Peroxidase</keyword>
<name>Q6L214_PICTO</name>
<evidence type="ECO:0000256" key="7">
    <source>
        <dbReference type="ARBA" id="ARBA00023284"/>
    </source>
</evidence>
<evidence type="ECO:0000256" key="5">
    <source>
        <dbReference type="ARBA" id="ARBA00023002"/>
    </source>
</evidence>
<evidence type="ECO:0000256" key="3">
    <source>
        <dbReference type="ARBA" id="ARBA00022559"/>
    </source>
</evidence>
<comment type="similarity">
    <text evidence="9">Belongs to the peroxiredoxin family. BCP/PrxQ subfamily.</text>
</comment>
<keyword evidence="5" id="KW-0560">Oxidoreductase</keyword>
<comment type="subunit">
    <text evidence="1">Monomer.</text>
</comment>
<dbReference type="InterPro" id="IPR036249">
    <property type="entry name" value="Thioredoxin-like_sf"/>
</dbReference>
<dbReference type="PIRSF" id="PIRSF000239">
    <property type="entry name" value="AHPC"/>
    <property type="match status" value="1"/>
</dbReference>
<keyword evidence="7" id="KW-0676">Redox-active center</keyword>
<dbReference type="CDD" id="cd03017">
    <property type="entry name" value="PRX_BCP"/>
    <property type="match status" value="1"/>
</dbReference>
<dbReference type="InterPro" id="IPR000866">
    <property type="entry name" value="AhpC/TSA"/>
</dbReference>
<dbReference type="AlphaFoldDB" id="Q6L214"/>
<dbReference type="PANTHER" id="PTHR42801:SF4">
    <property type="entry name" value="AHPC_TSA FAMILY PROTEIN"/>
    <property type="match status" value="1"/>
</dbReference>
<evidence type="ECO:0000256" key="4">
    <source>
        <dbReference type="ARBA" id="ARBA00022862"/>
    </source>
</evidence>
<sequence length="148" mass="16900">MLKVGDNAPDFEAISDSNEKIRLSDEVKKHRVVLYFYPKDDTPGCTTEACTFRDNYNELLSLGGNVIGVSSDSIESHRKFKEKYRLPFTLISDPDGKIRKLYDATGLMLPPRITYVIDKNMKIIEAFNSQMRPRDHVEISINALKSKN</sequence>
<feature type="domain" description="Thioredoxin" evidence="12">
    <location>
        <begin position="2"/>
        <end position="146"/>
    </location>
</feature>
<evidence type="ECO:0000313" key="15">
    <source>
        <dbReference type="Proteomes" id="UP000000438"/>
    </source>
</evidence>
<dbReference type="InterPro" id="IPR050924">
    <property type="entry name" value="Peroxiredoxin_BCP/PrxQ"/>
</dbReference>
<dbReference type="GeneID" id="2845317"/>
<evidence type="ECO:0000256" key="6">
    <source>
        <dbReference type="ARBA" id="ARBA00023157"/>
    </source>
</evidence>
<dbReference type="PATRIC" id="fig|263820.9.peg.427"/>
<feature type="active site" description="Cysteine sulfenic acid (-SOH) intermediate; for peroxidase activity" evidence="11">
    <location>
        <position position="45"/>
    </location>
</feature>
<evidence type="ECO:0000256" key="8">
    <source>
        <dbReference type="ARBA" id="ARBA00032824"/>
    </source>
</evidence>
<dbReference type="FunFam" id="3.40.30.10:FF:000007">
    <property type="entry name" value="Thioredoxin-dependent thiol peroxidase"/>
    <property type="match status" value="1"/>
</dbReference>
<evidence type="ECO:0000256" key="10">
    <source>
        <dbReference type="ARBA" id="ARBA00049091"/>
    </source>
</evidence>
<comment type="catalytic activity">
    <reaction evidence="10">
        <text>a hydroperoxide + [thioredoxin]-dithiol = an alcohol + [thioredoxin]-disulfide + H2O</text>
        <dbReference type="Rhea" id="RHEA:62620"/>
        <dbReference type="Rhea" id="RHEA-COMP:10698"/>
        <dbReference type="Rhea" id="RHEA-COMP:10700"/>
        <dbReference type="ChEBI" id="CHEBI:15377"/>
        <dbReference type="ChEBI" id="CHEBI:29950"/>
        <dbReference type="ChEBI" id="CHEBI:30879"/>
        <dbReference type="ChEBI" id="CHEBI:35924"/>
        <dbReference type="ChEBI" id="CHEBI:50058"/>
        <dbReference type="EC" id="1.11.1.24"/>
    </reaction>
</comment>
<dbReference type="eggNOG" id="arCOG00310">
    <property type="taxonomic scope" value="Archaea"/>
</dbReference>
<proteinExistence type="inferred from homology"/>
<dbReference type="PeroxiBase" id="14575">
    <property type="entry name" value="HaPNC21"/>
</dbReference>
<reference evidence="14 16" key="3">
    <citation type="submission" date="2017-04" db="EMBL/GenBank/DDBJ databases">
        <authorList>
            <person name="Varghese N."/>
            <person name="Submissions S."/>
        </authorList>
    </citation>
    <scope>NUCLEOTIDE SEQUENCE [LARGE SCALE GENOMIC DNA]</scope>
    <source>
        <strain evidence="14 16">DSM 9789</strain>
    </source>
</reference>
<reference evidence="13" key="2">
    <citation type="submission" date="2004-02" db="EMBL/GenBank/DDBJ databases">
        <authorList>
            <person name="Fuetterer O."/>
            <person name="Angelov A."/>
            <person name="Liesegang H."/>
            <person name="Gottschalk G."/>
            <person name="Schleper C."/>
            <person name="Schepers B."/>
            <person name="Dock C."/>
            <person name="Antranikian G."/>
            <person name="Liebl W."/>
        </authorList>
    </citation>
    <scope>NUCLEOTIDE SEQUENCE</scope>
    <source>
        <strain evidence="13">DSM 9790</strain>
    </source>
</reference>
<dbReference type="InterPro" id="IPR013766">
    <property type="entry name" value="Thioredoxin_domain"/>
</dbReference>
<dbReference type="InParanoid" id="Q6L214"/>
<reference evidence="13 15" key="1">
    <citation type="journal article" date="2004" name="Proc. Natl. Acad. Sci. U.S.A.">
        <title>Genome sequence of Picrophilus torridus and its implications for life around pH 0.</title>
        <authorList>
            <person name="Futterer O."/>
            <person name="Angelov A."/>
            <person name="Liesegang H."/>
            <person name="Gottschalk G."/>
            <person name="Schleper C."/>
            <person name="Schepers B."/>
            <person name="Dock C."/>
            <person name="Antranikian G."/>
            <person name="Liebl W."/>
        </authorList>
    </citation>
    <scope>NUCLEOTIDE SEQUENCE [LARGE SCALE GENOMIC DNA]</scope>
    <source>
        <strain evidence="15">ATCC 700027 / DSM 9790 / JCM 10055 / NBRC 100828</strain>
        <strain evidence="13">DSM 9790</strain>
    </source>
</reference>
<keyword evidence="4" id="KW-0049">Antioxidant</keyword>
<evidence type="ECO:0000256" key="9">
    <source>
        <dbReference type="ARBA" id="ARBA00038489"/>
    </source>
</evidence>
<dbReference type="FunCoup" id="Q6L214">
    <property type="interactions" value="51"/>
</dbReference>
<evidence type="ECO:0000313" key="16">
    <source>
        <dbReference type="Proteomes" id="UP000192315"/>
    </source>
</evidence>
<dbReference type="Gene3D" id="3.40.30.10">
    <property type="entry name" value="Glutaredoxin"/>
    <property type="match status" value="1"/>
</dbReference>
<organism evidence="13 15">
    <name type="scientific">Picrophilus torridus (strain ATCC 700027 / DSM 9790 / JCM 10055 / NBRC 100828 / KAW 2/3)</name>
    <dbReference type="NCBI Taxonomy" id="1122961"/>
    <lineage>
        <taxon>Archaea</taxon>
        <taxon>Methanobacteriati</taxon>
        <taxon>Thermoplasmatota</taxon>
        <taxon>Thermoplasmata</taxon>
        <taxon>Thermoplasmatales</taxon>
        <taxon>Picrophilaceae</taxon>
        <taxon>Picrophilus</taxon>
    </lineage>
</organism>
<accession>A0A8G2FWC6</accession>
<keyword evidence="6" id="KW-1015">Disulfide bond</keyword>
<dbReference type="EMBL" id="FWYE01000001">
    <property type="protein sequence ID" value="SMD30711.1"/>
    <property type="molecule type" value="Genomic_DNA"/>
</dbReference>
<evidence type="ECO:0000259" key="12">
    <source>
        <dbReference type="PROSITE" id="PS51352"/>
    </source>
</evidence>
<keyword evidence="16" id="KW-1185">Reference proteome</keyword>
<dbReference type="SUPFAM" id="SSF52833">
    <property type="entry name" value="Thioredoxin-like"/>
    <property type="match status" value="1"/>
</dbReference>
<dbReference type="GO" id="GO:0005737">
    <property type="term" value="C:cytoplasm"/>
    <property type="evidence" value="ECO:0007669"/>
    <property type="project" value="TreeGrafter"/>
</dbReference>
<dbReference type="GO" id="GO:0045454">
    <property type="term" value="P:cell redox homeostasis"/>
    <property type="evidence" value="ECO:0007669"/>
    <property type="project" value="TreeGrafter"/>
</dbReference>
<dbReference type="InterPro" id="IPR024706">
    <property type="entry name" value="Peroxiredoxin_AhpC-typ"/>
</dbReference>